<feature type="domain" description="TonB-dependent receptor plug" evidence="15">
    <location>
        <begin position="49"/>
        <end position="155"/>
    </location>
</feature>
<evidence type="ECO:0000256" key="5">
    <source>
        <dbReference type="ARBA" id="ARBA00022692"/>
    </source>
</evidence>
<evidence type="ECO:0000256" key="11">
    <source>
        <dbReference type="PROSITE-ProRule" id="PRU01360"/>
    </source>
</evidence>
<dbReference type="AlphaFoldDB" id="A0A432YUL5"/>
<dbReference type="InterPro" id="IPR039426">
    <property type="entry name" value="TonB-dep_rcpt-like"/>
</dbReference>
<proteinExistence type="inferred from homology"/>
<sequence length="709" mass="79830">MKIINSYLAASIAAALSSVPAFAFAAEDTQDIKDIEIIEVSGDFHRRTLNETTSSVSIIDKDAMQQRHSQHLQDTLNSLANVNFSGGTSTARFIQIRGIGERSQFVDPVTPSVGLIIDGIDYSGLGSAASLFDIDHVEVFRGPQSGRFGVNAMAGLLLLDSTAPSSDFNGQFKLSAGNYSEAMGGLAMGGNLGVLGNARFSVSQFQQDGYMENTYLNRDDTEQRDELSARFKLDTELSKDWLLQTVLHYNDVDNGYDAFSLDNTRETLSDEPGFDRLESQALRLQLSYLGFDNSRLEMSVNYLDADTGYAYDEDWTYEGIAPGWEYSAFDAYFRDRDDKTAEVRWVSDEPESLFGIDSEWVLGLYYYDKSVQLTRDYFNWDLGQPSIFSSDYDSNHAAIYGELTQHWSDRVSTITGLRVERYDNDYLDSRGITAEPEDTMVGGNFSVRYQASDDSYLYATLARGYKAGGVNGEALGKAEDQGLEELENYLLDRSTFAPETLWSTEFGVKGSSADGRLTSRVSAFYHWRDDVQLKGWVNRDQSFVGYIENAAEGTGYGLEAEIRNQFTDWLAVFASASWLKTEIEGFVTEDGTDMTGREQAQAPNYQLNIGFEGWLSENFQWVIQADAKDEFYFSDSHNQKADSMAVLHLALNSHYQDWHFSLWGRNLTDEDYETRGFYFGNDPRKEYVPETYVQYGEPRRFGITVSKSF</sequence>
<dbReference type="EMBL" id="PIQC01000008">
    <property type="protein sequence ID" value="RUO67024.1"/>
    <property type="molecule type" value="Genomic_DNA"/>
</dbReference>
<feature type="domain" description="TonB-dependent receptor-like beta-barrel" evidence="14">
    <location>
        <begin position="213"/>
        <end position="667"/>
    </location>
</feature>
<name>A0A432YUL5_9GAMM</name>
<evidence type="ECO:0000256" key="2">
    <source>
        <dbReference type="ARBA" id="ARBA00022448"/>
    </source>
</evidence>
<dbReference type="InterPro" id="IPR012910">
    <property type="entry name" value="Plug_dom"/>
</dbReference>
<keyword evidence="9 11" id="KW-0472">Membrane</keyword>
<dbReference type="Pfam" id="PF00593">
    <property type="entry name" value="TonB_dep_Rec_b-barrel"/>
    <property type="match status" value="1"/>
</dbReference>
<evidence type="ECO:0000313" key="17">
    <source>
        <dbReference type="Proteomes" id="UP000288058"/>
    </source>
</evidence>
<keyword evidence="17" id="KW-1185">Reference proteome</keyword>
<dbReference type="Gene3D" id="2.40.170.20">
    <property type="entry name" value="TonB-dependent receptor, beta-barrel domain"/>
    <property type="match status" value="1"/>
</dbReference>
<protein>
    <recommendedName>
        <fullName evidence="18">TonB-dependent receptor</fullName>
    </recommendedName>
</protein>
<organism evidence="16 17">
    <name type="scientific">Idiomarina ramblicola</name>
    <dbReference type="NCBI Taxonomy" id="263724"/>
    <lineage>
        <taxon>Bacteria</taxon>
        <taxon>Pseudomonadati</taxon>
        <taxon>Pseudomonadota</taxon>
        <taxon>Gammaproteobacteria</taxon>
        <taxon>Alteromonadales</taxon>
        <taxon>Idiomarinaceae</taxon>
        <taxon>Idiomarina</taxon>
    </lineage>
</organism>
<dbReference type="Pfam" id="PF07715">
    <property type="entry name" value="Plug"/>
    <property type="match status" value="1"/>
</dbReference>
<evidence type="ECO:0000259" key="15">
    <source>
        <dbReference type="Pfam" id="PF07715"/>
    </source>
</evidence>
<keyword evidence="4" id="KW-0410">Iron transport</keyword>
<dbReference type="GO" id="GO:0009279">
    <property type="term" value="C:cell outer membrane"/>
    <property type="evidence" value="ECO:0007669"/>
    <property type="project" value="UniProtKB-SubCell"/>
</dbReference>
<dbReference type="PROSITE" id="PS52016">
    <property type="entry name" value="TONB_DEPENDENT_REC_3"/>
    <property type="match status" value="1"/>
</dbReference>
<evidence type="ECO:0000259" key="14">
    <source>
        <dbReference type="Pfam" id="PF00593"/>
    </source>
</evidence>
<comment type="subcellular location">
    <subcellularLocation>
        <location evidence="1 11">Cell outer membrane</location>
        <topology evidence="1 11">Multi-pass membrane protein</topology>
    </subcellularLocation>
</comment>
<keyword evidence="10 11" id="KW-0998">Cell outer membrane</keyword>
<evidence type="ECO:0000256" key="4">
    <source>
        <dbReference type="ARBA" id="ARBA00022496"/>
    </source>
</evidence>
<dbReference type="InterPro" id="IPR036942">
    <property type="entry name" value="Beta-barrel_TonB_sf"/>
</dbReference>
<feature type="chain" id="PRO_5019301624" description="TonB-dependent receptor" evidence="13">
    <location>
        <begin position="26"/>
        <end position="709"/>
    </location>
</feature>
<dbReference type="InterPro" id="IPR000531">
    <property type="entry name" value="Beta-barrel_TonB"/>
</dbReference>
<keyword evidence="5 11" id="KW-0812">Transmembrane</keyword>
<gene>
    <name evidence="16" type="ORF">CWI78_10975</name>
</gene>
<evidence type="ECO:0000256" key="1">
    <source>
        <dbReference type="ARBA" id="ARBA00004571"/>
    </source>
</evidence>
<keyword evidence="3 11" id="KW-1134">Transmembrane beta strand</keyword>
<evidence type="ECO:0000256" key="3">
    <source>
        <dbReference type="ARBA" id="ARBA00022452"/>
    </source>
</evidence>
<evidence type="ECO:0000256" key="12">
    <source>
        <dbReference type="RuleBase" id="RU003357"/>
    </source>
</evidence>
<accession>A0A432YUL5</accession>
<evidence type="ECO:0000313" key="16">
    <source>
        <dbReference type="EMBL" id="RUO67024.1"/>
    </source>
</evidence>
<keyword evidence="7" id="KW-0406">Ion transport</keyword>
<dbReference type="GO" id="GO:0006826">
    <property type="term" value="P:iron ion transport"/>
    <property type="evidence" value="ECO:0007669"/>
    <property type="project" value="UniProtKB-KW"/>
</dbReference>
<dbReference type="SUPFAM" id="SSF56935">
    <property type="entry name" value="Porins"/>
    <property type="match status" value="1"/>
</dbReference>
<evidence type="ECO:0000256" key="8">
    <source>
        <dbReference type="ARBA" id="ARBA00023077"/>
    </source>
</evidence>
<reference evidence="17" key="1">
    <citation type="journal article" date="2018" name="Front. Microbiol.">
        <title>Genome-Based Analysis Reveals the Taxonomy and Diversity of the Family Idiomarinaceae.</title>
        <authorList>
            <person name="Liu Y."/>
            <person name="Lai Q."/>
            <person name="Shao Z."/>
        </authorList>
    </citation>
    <scope>NUCLEOTIDE SEQUENCE [LARGE SCALE GENOMIC DNA]</scope>
    <source>
        <strain evidence="17">R22</strain>
    </source>
</reference>
<evidence type="ECO:0000256" key="9">
    <source>
        <dbReference type="ARBA" id="ARBA00023136"/>
    </source>
</evidence>
<comment type="similarity">
    <text evidence="11 12">Belongs to the TonB-dependent receptor family.</text>
</comment>
<keyword evidence="13" id="KW-0732">Signal</keyword>
<evidence type="ECO:0000256" key="10">
    <source>
        <dbReference type="ARBA" id="ARBA00023237"/>
    </source>
</evidence>
<dbReference type="Proteomes" id="UP000288058">
    <property type="component" value="Unassembled WGS sequence"/>
</dbReference>
<keyword evidence="6" id="KW-0408">Iron</keyword>
<evidence type="ECO:0000256" key="13">
    <source>
        <dbReference type="SAM" id="SignalP"/>
    </source>
</evidence>
<evidence type="ECO:0008006" key="18">
    <source>
        <dbReference type="Google" id="ProtNLM"/>
    </source>
</evidence>
<dbReference type="RefSeq" id="WP_126782852.1">
    <property type="nucleotide sequence ID" value="NZ_PIQC01000008.1"/>
</dbReference>
<keyword evidence="2 11" id="KW-0813">Transport</keyword>
<dbReference type="OrthoDB" id="127311at2"/>
<dbReference type="PANTHER" id="PTHR32552">
    <property type="entry name" value="FERRICHROME IRON RECEPTOR-RELATED"/>
    <property type="match status" value="1"/>
</dbReference>
<feature type="signal peptide" evidence="13">
    <location>
        <begin position="1"/>
        <end position="25"/>
    </location>
</feature>
<comment type="caution">
    <text evidence="16">The sequence shown here is derived from an EMBL/GenBank/DDBJ whole genome shotgun (WGS) entry which is preliminary data.</text>
</comment>
<keyword evidence="8 12" id="KW-0798">TonB box</keyword>
<evidence type="ECO:0000256" key="6">
    <source>
        <dbReference type="ARBA" id="ARBA00023004"/>
    </source>
</evidence>
<dbReference type="PANTHER" id="PTHR32552:SF81">
    <property type="entry name" value="TONB-DEPENDENT OUTER MEMBRANE RECEPTOR"/>
    <property type="match status" value="1"/>
</dbReference>
<evidence type="ECO:0000256" key="7">
    <source>
        <dbReference type="ARBA" id="ARBA00023065"/>
    </source>
</evidence>